<organism evidence="1 2">
    <name type="scientific">Bradyrhizobium diazoefficiens</name>
    <dbReference type="NCBI Taxonomy" id="1355477"/>
    <lineage>
        <taxon>Bacteria</taxon>
        <taxon>Pseudomonadati</taxon>
        <taxon>Pseudomonadota</taxon>
        <taxon>Alphaproteobacteria</taxon>
        <taxon>Hyphomicrobiales</taxon>
        <taxon>Nitrobacteraceae</taxon>
        <taxon>Bradyrhizobium</taxon>
    </lineage>
</organism>
<name>A0A0E4BP57_9BRAD</name>
<dbReference type="Proteomes" id="UP000063308">
    <property type="component" value="Chromosome"/>
</dbReference>
<evidence type="ECO:0000313" key="2">
    <source>
        <dbReference type="Proteomes" id="UP000063308"/>
    </source>
</evidence>
<dbReference type="AlphaFoldDB" id="A0A0E4BP57"/>
<sequence length="31" mass="3661">MREILAFYGYPMDALTERPLRNMSITYPVVI</sequence>
<accession>A0A0E4BP57</accession>
<gene>
    <name evidence="1" type="ORF">NK6_3292</name>
</gene>
<proteinExistence type="predicted"/>
<dbReference type="EMBL" id="AP014685">
    <property type="protein sequence ID" value="BAR56469.1"/>
    <property type="molecule type" value="Genomic_DNA"/>
</dbReference>
<evidence type="ECO:0000313" key="1">
    <source>
        <dbReference type="EMBL" id="BAR56469.1"/>
    </source>
</evidence>
<reference evidence="1 2" key="1">
    <citation type="submission" date="2014-11" db="EMBL/GenBank/DDBJ databases">
        <title>Symbiosis island explosion on the genome of extra-slow-growing strains of soybean bradyrhizobia with massive insertion sequences.</title>
        <authorList>
            <person name="Iida T."/>
            <person name="Minamisawa K."/>
        </authorList>
    </citation>
    <scope>NUCLEOTIDE SEQUENCE [LARGE SCALE GENOMIC DNA]</scope>
    <source>
        <strain evidence="1 2">NK6</strain>
    </source>
</reference>
<protein>
    <submittedName>
        <fullName evidence="1">Uncharacterized protein</fullName>
    </submittedName>
</protein>